<dbReference type="AlphaFoldDB" id="G6EHD0"/>
<protein>
    <submittedName>
        <fullName evidence="1">Uncharacterized protein</fullName>
    </submittedName>
</protein>
<keyword evidence="2" id="KW-1185">Reference proteome</keyword>
<dbReference type="EMBL" id="AGFM01000058">
    <property type="protein sequence ID" value="EHJ59419.1"/>
    <property type="molecule type" value="Genomic_DNA"/>
</dbReference>
<evidence type="ECO:0000313" key="2">
    <source>
        <dbReference type="Proteomes" id="UP000004030"/>
    </source>
</evidence>
<accession>G6EHD0</accession>
<evidence type="ECO:0000313" key="1">
    <source>
        <dbReference type="EMBL" id="EHJ59419.1"/>
    </source>
</evidence>
<gene>
    <name evidence="1" type="ORF">NSU_3751</name>
</gene>
<sequence length="42" mass="4767">MGYFEHVYARHFSVMCKSCGAEGPPRSEHEEAARLWNARAQG</sequence>
<organism evidence="1 2">
    <name type="scientific">Novosphingobium pentaromativorans US6-1</name>
    <dbReference type="NCBI Taxonomy" id="1088721"/>
    <lineage>
        <taxon>Bacteria</taxon>
        <taxon>Pseudomonadati</taxon>
        <taxon>Pseudomonadota</taxon>
        <taxon>Alphaproteobacteria</taxon>
        <taxon>Sphingomonadales</taxon>
        <taxon>Sphingomonadaceae</taxon>
        <taxon>Novosphingobium</taxon>
    </lineage>
</organism>
<proteinExistence type="predicted"/>
<comment type="caution">
    <text evidence="1">The sequence shown here is derived from an EMBL/GenBank/DDBJ whole genome shotgun (WGS) entry which is preliminary data.</text>
</comment>
<dbReference type="Proteomes" id="UP000004030">
    <property type="component" value="Unassembled WGS sequence"/>
</dbReference>
<name>G6EHD0_9SPHN</name>
<reference evidence="1 2" key="1">
    <citation type="journal article" date="2012" name="J. Bacteriol.">
        <title>Genome sequence of benzo(a)pyrene-degrading bacterium Novosphingobium pentaromativorans US6-1.</title>
        <authorList>
            <person name="Luo Y.R."/>
            <person name="Kang S.G."/>
            <person name="Kim S.J."/>
            <person name="Kim M.R."/>
            <person name="Li N."/>
            <person name="Lee J.H."/>
            <person name="Kwon K.K."/>
        </authorList>
    </citation>
    <scope>NUCLEOTIDE SEQUENCE [LARGE SCALE GENOMIC DNA]</scope>
    <source>
        <strain evidence="1 2">US6-1</strain>
    </source>
</reference>
<dbReference type="PATRIC" id="fig|1088721.3.peg.3696"/>